<organism evidence="2 3">
    <name type="scientific">Pisolithus tinctorius Marx 270</name>
    <dbReference type="NCBI Taxonomy" id="870435"/>
    <lineage>
        <taxon>Eukaryota</taxon>
        <taxon>Fungi</taxon>
        <taxon>Dikarya</taxon>
        <taxon>Basidiomycota</taxon>
        <taxon>Agaricomycotina</taxon>
        <taxon>Agaricomycetes</taxon>
        <taxon>Agaricomycetidae</taxon>
        <taxon>Boletales</taxon>
        <taxon>Sclerodermatineae</taxon>
        <taxon>Pisolithaceae</taxon>
        <taxon>Pisolithus</taxon>
    </lineage>
</organism>
<keyword evidence="3" id="KW-1185">Reference proteome</keyword>
<sequence length="85" mass="9839">MDDNDDNAVTQAFHTADCEHECVRASSSMASIELGEEQPQHQISRGLQANLGRKSLYKRWSVSYFVRVLWHLLFVVMSMHETRRS</sequence>
<dbReference type="EMBL" id="KN831944">
    <property type="protein sequence ID" value="KIO14652.1"/>
    <property type="molecule type" value="Genomic_DNA"/>
</dbReference>
<evidence type="ECO:0000313" key="2">
    <source>
        <dbReference type="EMBL" id="KIO14652.1"/>
    </source>
</evidence>
<dbReference type="AlphaFoldDB" id="A0A0C3KYP7"/>
<keyword evidence="1" id="KW-1133">Transmembrane helix</keyword>
<name>A0A0C3KYP7_PISTI</name>
<evidence type="ECO:0000313" key="3">
    <source>
        <dbReference type="Proteomes" id="UP000054217"/>
    </source>
</evidence>
<proteinExistence type="predicted"/>
<feature type="transmembrane region" description="Helical" evidence="1">
    <location>
        <begin position="60"/>
        <end position="79"/>
    </location>
</feature>
<dbReference type="HOGENOM" id="CLU_2513527_0_0_1"/>
<gene>
    <name evidence="2" type="ORF">M404DRAFT_991413</name>
</gene>
<reference evidence="2 3" key="1">
    <citation type="submission" date="2014-04" db="EMBL/GenBank/DDBJ databases">
        <authorList>
            <consortium name="DOE Joint Genome Institute"/>
            <person name="Kuo A."/>
            <person name="Kohler A."/>
            <person name="Costa M.D."/>
            <person name="Nagy L.G."/>
            <person name="Floudas D."/>
            <person name="Copeland A."/>
            <person name="Barry K.W."/>
            <person name="Cichocki N."/>
            <person name="Veneault-Fourrey C."/>
            <person name="LaButti K."/>
            <person name="Lindquist E.A."/>
            <person name="Lipzen A."/>
            <person name="Lundell T."/>
            <person name="Morin E."/>
            <person name="Murat C."/>
            <person name="Sun H."/>
            <person name="Tunlid A."/>
            <person name="Henrissat B."/>
            <person name="Grigoriev I.V."/>
            <person name="Hibbett D.S."/>
            <person name="Martin F."/>
            <person name="Nordberg H.P."/>
            <person name="Cantor M.N."/>
            <person name="Hua S.X."/>
        </authorList>
    </citation>
    <scope>NUCLEOTIDE SEQUENCE [LARGE SCALE GENOMIC DNA]</scope>
    <source>
        <strain evidence="2 3">Marx 270</strain>
    </source>
</reference>
<dbReference type="InParanoid" id="A0A0C3KYP7"/>
<accession>A0A0C3KYP7</accession>
<protein>
    <submittedName>
        <fullName evidence="2">Uncharacterized protein</fullName>
    </submittedName>
</protein>
<reference evidence="3" key="2">
    <citation type="submission" date="2015-01" db="EMBL/GenBank/DDBJ databases">
        <title>Evolutionary Origins and Diversification of the Mycorrhizal Mutualists.</title>
        <authorList>
            <consortium name="DOE Joint Genome Institute"/>
            <consortium name="Mycorrhizal Genomics Consortium"/>
            <person name="Kohler A."/>
            <person name="Kuo A."/>
            <person name="Nagy L.G."/>
            <person name="Floudas D."/>
            <person name="Copeland A."/>
            <person name="Barry K.W."/>
            <person name="Cichocki N."/>
            <person name="Veneault-Fourrey C."/>
            <person name="LaButti K."/>
            <person name="Lindquist E.A."/>
            <person name="Lipzen A."/>
            <person name="Lundell T."/>
            <person name="Morin E."/>
            <person name="Murat C."/>
            <person name="Riley R."/>
            <person name="Ohm R."/>
            <person name="Sun H."/>
            <person name="Tunlid A."/>
            <person name="Henrissat B."/>
            <person name="Grigoriev I.V."/>
            <person name="Hibbett D.S."/>
            <person name="Martin F."/>
        </authorList>
    </citation>
    <scope>NUCLEOTIDE SEQUENCE [LARGE SCALE GENOMIC DNA]</scope>
    <source>
        <strain evidence="3">Marx 270</strain>
    </source>
</reference>
<dbReference type="Proteomes" id="UP000054217">
    <property type="component" value="Unassembled WGS sequence"/>
</dbReference>
<keyword evidence="1" id="KW-0472">Membrane</keyword>
<evidence type="ECO:0000256" key="1">
    <source>
        <dbReference type="SAM" id="Phobius"/>
    </source>
</evidence>
<keyword evidence="1" id="KW-0812">Transmembrane</keyword>